<evidence type="ECO:0000313" key="4">
    <source>
        <dbReference type="Proteomes" id="UP000218811"/>
    </source>
</evidence>
<organism evidence="3 4">
    <name type="scientific">Wolfiporia cocos (strain MD-104)</name>
    <name type="common">Brown rot fungus</name>
    <dbReference type="NCBI Taxonomy" id="742152"/>
    <lineage>
        <taxon>Eukaryota</taxon>
        <taxon>Fungi</taxon>
        <taxon>Dikarya</taxon>
        <taxon>Basidiomycota</taxon>
        <taxon>Agaricomycotina</taxon>
        <taxon>Agaricomycetes</taxon>
        <taxon>Polyporales</taxon>
        <taxon>Phaeolaceae</taxon>
        <taxon>Wolfiporia</taxon>
    </lineage>
</organism>
<proteinExistence type="predicted"/>
<name>A0A2H3JZ43_WOLCO</name>
<evidence type="ECO:0000259" key="2">
    <source>
        <dbReference type="Pfam" id="PF24883"/>
    </source>
</evidence>
<protein>
    <recommendedName>
        <fullName evidence="2">Nephrocystin 3-like N-terminal domain-containing protein</fullName>
    </recommendedName>
</protein>
<evidence type="ECO:0000313" key="3">
    <source>
        <dbReference type="EMBL" id="PCH42004.1"/>
    </source>
</evidence>
<feature type="domain" description="Nephrocystin 3-like N-terminal" evidence="2">
    <location>
        <begin position="228"/>
        <end position="377"/>
    </location>
</feature>
<dbReference type="InterPro" id="IPR056884">
    <property type="entry name" value="NPHP3-like_N"/>
</dbReference>
<dbReference type="Proteomes" id="UP000218811">
    <property type="component" value="Unassembled WGS sequence"/>
</dbReference>
<keyword evidence="1" id="KW-0677">Repeat</keyword>
<dbReference type="OrthoDB" id="2804352at2759"/>
<dbReference type="PANTHER" id="PTHR10039">
    <property type="entry name" value="AMELOGENIN"/>
    <property type="match status" value="1"/>
</dbReference>
<dbReference type="Pfam" id="PF24883">
    <property type="entry name" value="NPHP3_N"/>
    <property type="match status" value="1"/>
</dbReference>
<dbReference type="PANTHER" id="PTHR10039:SF17">
    <property type="entry name" value="FUNGAL STAND N-TERMINAL GOODBYE DOMAIN-CONTAINING PROTEIN-RELATED"/>
    <property type="match status" value="1"/>
</dbReference>
<keyword evidence="4" id="KW-1185">Reference proteome</keyword>
<dbReference type="EMBL" id="KB468124">
    <property type="protein sequence ID" value="PCH42004.1"/>
    <property type="molecule type" value="Genomic_DNA"/>
</dbReference>
<sequence>MSCLPIFHRYLEEHEQQVDDSLQAVCIILDTASDGLSFAPISGLDTAASALSSLITMIITTRENTKAKGEIADSAGELAKCIKDIVQDVLKPKLEELVHKAEKLSAGSFLLRCLRSEQNAAILDGIKEGINVARSNFMLQGVVMVEIQGNKIAENVEGIGQVVACSTFSLASPSENEEILRSLPRADEAEYRSAVNELKNGYLPGTRVSLLDQLEGWATGSDPALQAYPIYVLCGAAGTGKSTIAYEISKRLEQRGLLGASFFFVRGSEGLSSTRLVFPTIAYQLARLHQEFYAVIVDASNDHLQHGTKQQMDYELDDLIIKPLKKVAADHSPVVIVIDAVDECTELATVRVSRMLHLLMKRVPEVPFPLRILITTRPEMHIEDAFMTFEDKQLFILEEIPRSSVDEDIKLYISNSLKSIRYSKQLLDMRPDFVDHLTARSEGLFIYATTAVSMLREDPEHLTNIADQLLSDRTVATLTSLDNLYLSVLTNAFTSTALDRPDNRKWIQQILGSVALLQDHLSPKVLSELMNISVEEIHYTLARLGSVIYFDSENPEEQIRPLHASFPQFLVDAERCTDPRFFINPVIGHEQLAIACLELLNTERVLRRNILRLPDRSALKKTIQDITDRVRQNIPPHVQYACTHWATHAAAAAAQSSRLRSLLDSFCSTKLLLYLEALSAMNRLETAAPSLLKVKAWYQVSSPSQHTVLWN</sequence>
<dbReference type="AlphaFoldDB" id="A0A2H3JZ43"/>
<dbReference type="InterPro" id="IPR027417">
    <property type="entry name" value="P-loop_NTPase"/>
</dbReference>
<dbReference type="Gene3D" id="3.40.50.300">
    <property type="entry name" value="P-loop containing nucleotide triphosphate hydrolases"/>
    <property type="match status" value="1"/>
</dbReference>
<accession>A0A2H3JZ43</accession>
<evidence type="ECO:0000256" key="1">
    <source>
        <dbReference type="ARBA" id="ARBA00022737"/>
    </source>
</evidence>
<reference evidence="3 4" key="1">
    <citation type="journal article" date="2012" name="Science">
        <title>The Paleozoic origin of enzymatic lignin decomposition reconstructed from 31 fungal genomes.</title>
        <authorList>
            <person name="Floudas D."/>
            <person name="Binder M."/>
            <person name="Riley R."/>
            <person name="Barry K."/>
            <person name="Blanchette R.A."/>
            <person name="Henrissat B."/>
            <person name="Martinez A.T."/>
            <person name="Otillar R."/>
            <person name="Spatafora J.W."/>
            <person name="Yadav J.S."/>
            <person name="Aerts A."/>
            <person name="Benoit I."/>
            <person name="Boyd A."/>
            <person name="Carlson A."/>
            <person name="Copeland A."/>
            <person name="Coutinho P.M."/>
            <person name="de Vries R.P."/>
            <person name="Ferreira P."/>
            <person name="Findley K."/>
            <person name="Foster B."/>
            <person name="Gaskell J."/>
            <person name="Glotzer D."/>
            <person name="Gorecki P."/>
            <person name="Heitman J."/>
            <person name="Hesse C."/>
            <person name="Hori C."/>
            <person name="Igarashi K."/>
            <person name="Jurgens J.A."/>
            <person name="Kallen N."/>
            <person name="Kersten P."/>
            <person name="Kohler A."/>
            <person name="Kuees U."/>
            <person name="Kumar T.K.A."/>
            <person name="Kuo A."/>
            <person name="LaButti K."/>
            <person name="Larrondo L.F."/>
            <person name="Lindquist E."/>
            <person name="Ling A."/>
            <person name="Lombard V."/>
            <person name="Lucas S."/>
            <person name="Lundell T."/>
            <person name="Martin R."/>
            <person name="McLaughlin D.J."/>
            <person name="Morgenstern I."/>
            <person name="Morin E."/>
            <person name="Murat C."/>
            <person name="Nagy L.G."/>
            <person name="Nolan M."/>
            <person name="Ohm R.A."/>
            <person name="Patyshakuliyeva A."/>
            <person name="Rokas A."/>
            <person name="Ruiz-Duenas F.J."/>
            <person name="Sabat G."/>
            <person name="Salamov A."/>
            <person name="Samejima M."/>
            <person name="Schmutz J."/>
            <person name="Slot J.C."/>
            <person name="St John F."/>
            <person name="Stenlid J."/>
            <person name="Sun H."/>
            <person name="Sun S."/>
            <person name="Syed K."/>
            <person name="Tsang A."/>
            <person name="Wiebenga A."/>
            <person name="Young D."/>
            <person name="Pisabarro A."/>
            <person name="Eastwood D.C."/>
            <person name="Martin F."/>
            <person name="Cullen D."/>
            <person name="Grigoriev I.V."/>
            <person name="Hibbett D.S."/>
        </authorList>
    </citation>
    <scope>NUCLEOTIDE SEQUENCE [LARGE SCALE GENOMIC DNA]</scope>
    <source>
        <strain evidence="3 4">MD-104</strain>
    </source>
</reference>
<dbReference type="SUPFAM" id="SSF52540">
    <property type="entry name" value="P-loop containing nucleoside triphosphate hydrolases"/>
    <property type="match status" value="1"/>
</dbReference>
<gene>
    <name evidence="3" type="ORF">WOLCODRAFT_72148</name>
</gene>
<dbReference type="OMA" id="CIEFIAN"/>